<accession>A0A223EPJ0</accession>
<gene>
    <name evidence="2" type="ORF">BS1321_26580</name>
</gene>
<dbReference type="Gene3D" id="3.40.309.10">
    <property type="entry name" value="Aldehyde Dehydrogenase, Chain A, domain 2"/>
    <property type="match status" value="1"/>
</dbReference>
<organism evidence="2 3">
    <name type="scientific">Peribacillus simplex NBRC 15720 = DSM 1321</name>
    <dbReference type="NCBI Taxonomy" id="1349754"/>
    <lineage>
        <taxon>Bacteria</taxon>
        <taxon>Bacillati</taxon>
        <taxon>Bacillota</taxon>
        <taxon>Bacilli</taxon>
        <taxon>Bacillales</taxon>
        <taxon>Bacillaceae</taxon>
        <taxon>Peribacillus</taxon>
    </lineage>
</organism>
<dbReference type="AlphaFoldDB" id="A0A223EPJ0"/>
<reference evidence="2 3" key="1">
    <citation type="submission" date="2016-10" db="EMBL/GenBank/DDBJ databases">
        <title>The whole genome sequencing and assembly of Bacillus simplex DSM 1321 strain.</title>
        <authorList>
            <person name="Park M.-K."/>
            <person name="Lee Y.-J."/>
            <person name="Yi H."/>
            <person name="Bahn Y.-S."/>
            <person name="Kim J.F."/>
            <person name="Lee D.-W."/>
        </authorList>
    </citation>
    <scope>NUCLEOTIDE SEQUENCE [LARGE SCALE GENOMIC DNA]</scope>
    <source>
        <strain evidence="2 3">DSM 1321</strain>
    </source>
</reference>
<dbReference type="InterPro" id="IPR016161">
    <property type="entry name" value="Ald_DH/histidinol_DH"/>
</dbReference>
<dbReference type="EMBL" id="CP017704">
    <property type="protein sequence ID" value="ASS97151.1"/>
    <property type="molecule type" value="Genomic_DNA"/>
</dbReference>
<dbReference type="Proteomes" id="UP000214618">
    <property type="component" value="Chromosome"/>
</dbReference>
<evidence type="ECO:0000313" key="3">
    <source>
        <dbReference type="Proteomes" id="UP000214618"/>
    </source>
</evidence>
<evidence type="ECO:0000313" key="2">
    <source>
        <dbReference type="EMBL" id="ASS97151.1"/>
    </source>
</evidence>
<dbReference type="Pfam" id="PF00171">
    <property type="entry name" value="Aldedh"/>
    <property type="match status" value="1"/>
</dbReference>
<dbReference type="GeneID" id="56476365"/>
<dbReference type="SUPFAM" id="SSF53720">
    <property type="entry name" value="ALDH-like"/>
    <property type="match status" value="1"/>
</dbReference>
<feature type="domain" description="Aldehyde dehydrogenase" evidence="1">
    <location>
        <begin position="38"/>
        <end position="87"/>
    </location>
</feature>
<dbReference type="InterPro" id="IPR015590">
    <property type="entry name" value="Aldehyde_DH_dom"/>
</dbReference>
<dbReference type="GO" id="GO:0016620">
    <property type="term" value="F:oxidoreductase activity, acting on the aldehyde or oxo group of donors, NAD or NADP as acceptor"/>
    <property type="evidence" value="ECO:0007669"/>
    <property type="project" value="InterPro"/>
</dbReference>
<dbReference type="OrthoDB" id="9762913at2"/>
<protein>
    <recommendedName>
        <fullName evidence="1">Aldehyde dehydrogenase domain-containing protein</fullName>
    </recommendedName>
</protein>
<sequence>MLLMEGISEKYRQLLSGIERPDSITFNPQKCMDVAKLFRPSTNKPQWNKIQELINKGIEEDVKVIAGGSGKPEGLDGGYYVKSTLFVVM</sequence>
<dbReference type="RefSeq" id="WP_063236009.1">
    <property type="nucleotide sequence ID" value="NZ_BCVO01000035.1"/>
</dbReference>
<proteinExistence type="predicted"/>
<evidence type="ECO:0000259" key="1">
    <source>
        <dbReference type="Pfam" id="PF00171"/>
    </source>
</evidence>
<name>A0A223EPJ0_9BACI</name>
<dbReference type="InterPro" id="IPR016163">
    <property type="entry name" value="Ald_DH_C"/>
</dbReference>